<accession>X1RSZ7</accession>
<evidence type="ECO:0000256" key="6">
    <source>
        <dbReference type="ARBA" id="ARBA00043884"/>
    </source>
</evidence>
<keyword evidence="5" id="KW-0665">Pyrimidine biosynthesis</keyword>
<sequence length="304" mass="33616">MGKIRNLISIHDFDREQIDEILDVAAKMESVSIKRSKDLESKIMAVLFFEPSTRTRLSFESAMLRLGGSILGFAEAGTSSAGGKGETLADTIRTVERYADIIVIRHPLDGSARVAAEFSSIPVINAGSGSEEHPTQALLDLYSIKKLKGKIDGLTISLCGDLKYGRTVHSLGMGLSHYDVKIKLAAPEQLRMKPAIVDEMKKAGVEVEQVDDVKDAIEDVDVVYLTRIQKERFPDVREYDKVKGRFRIGSAEAELLKDDAIVLHPLPRVDELSANLDDLPQAKYFDQVYNGVILRMAVLKMILG</sequence>
<dbReference type="InterPro" id="IPR002082">
    <property type="entry name" value="Asp_carbamoyltransf"/>
</dbReference>
<name>X1RSZ7_9ZZZZ</name>
<dbReference type="GO" id="GO:0006207">
    <property type="term" value="P:'de novo' pyrimidine nucleobase biosynthetic process"/>
    <property type="evidence" value="ECO:0007669"/>
    <property type="project" value="InterPro"/>
</dbReference>
<gene>
    <name evidence="10" type="ORF">S12H4_14712</name>
</gene>
<evidence type="ECO:0000256" key="2">
    <source>
        <dbReference type="ARBA" id="ARBA00008896"/>
    </source>
</evidence>
<dbReference type="FunFam" id="3.40.50.1370:FF:000002">
    <property type="entry name" value="Aspartate carbamoyltransferase 2"/>
    <property type="match status" value="1"/>
</dbReference>
<evidence type="ECO:0000256" key="3">
    <source>
        <dbReference type="ARBA" id="ARBA00013008"/>
    </source>
</evidence>
<dbReference type="GO" id="GO:0016597">
    <property type="term" value="F:amino acid binding"/>
    <property type="evidence" value="ECO:0007669"/>
    <property type="project" value="InterPro"/>
</dbReference>
<comment type="pathway">
    <text evidence="1">Pyrimidine metabolism; UMP biosynthesis via de novo pathway; (S)-dihydroorotate from bicarbonate: step 2/3.</text>
</comment>
<evidence type="ECO:0000256" key="4">
    <source>
        <dbReference type="ARBA" id="ARBA00022679"/>
    </source>
</evidence>
<evidence type="ECO:0000259" key="8">
    <source>
        <dbReference type="Pfam" id="PF00185"/>
    </source>
</evidence>
<dbReference type="UniPathway" id="UPA00070">
    <property type="reaction ID" value="UER00116"/>
</dbReference>
<dbReference type="GO" id="GO:0006520">
    <property type="term" value="P:amino acid metabolic process"/>
    <property type="evidence" value="ECO:0007669"/>
    <property type="project" value="InterPro"/>
</dbReference>
<dbReference type="GO" id="GO:0004070">
    <property type="term" value="F:aspartate carbamoyltransferase activity"/>
    <property type="evidence" value="ECO:0007669"/>
    <property type="project" value="UniProtKB-EC"/>
</dbReference>
<dbReference type="GO" id="GO:0044205">
    <property type="term" value="P:'de novo' UMP biosynthetic process"/>
    <property type="evidence" value="ECO:0007669"/>
    <property type="project" value="UniProtKB-UniPathway"/>
</dbReference>
<organism evidence="10">
    <name type="scientific">marine sediment metagenome</name>
    <dbReference type="NCBI Taxonomy" id="412755"/>
    <lineage>
        <taxon>unclassified sequences</taxon>
        <taxon>metagenomes</taxon>
        <taxon>ecological metagenomes</taxon>
    </lineage>
</organism>
<dbReference type="InterPro" id="IPR036901">
    <property type="entry name" value="Asp/Orn_carbamoylTrfase_sf"/>
</dbReference>
<evidence type="ECO:0000313" key="10">
    <source>
        <dbReference type="EMBL" id="GAI83872.1"/>
    </source>
</evidence>
<dbReference type="PRINTS" id="PR00101">
    <property type="entry name" value="ATCASE"/>
</dbReference>
<comment type="similarity">
    <text evidence="2">Belongs to the aspartate/ornithine carbamoyltransferase superfamily. ATCase family.</text>
</comment>
<dbReference type="EMBL" id="BARW01007030">
    <property type="protein sequence ID" value="GAI83872.1"/>
    <property type="molecule type" value="Genomic_DNA"/>
</dbReference>
<dbReference type="PRINTS" id="PR00100">
    <property type="entry name" value="AOTCASE"/>
</dbReference>
<proteinExistence type="inferred from homology"/>
<evidence type="ECO:0000256" key="7">
    <source>
        <dbReference type="ARBA" id="ARBA00048859"/>
    </source>
</evidence>
<dbReference type="EC" id="2.1.3.2" evidence="3"/>
<dbReference type="Pfam" id="PF02729">
    <property type="entry name" value="OTCace_N"/>
    <property type="match status" value="1"/>
</dbReference>
<dbReference type="FunFam" id="3.40.50.1370:FF:000001">
    <property type="entry name" value="Aspartate carbamoyltransferase"/>
    <property type="match status" value="1"/>
</dbReference>
<dbReference type="PANTHER" id="PTHR45753:SF6">
    <property type="entry name" value="ASPARTATE CARBAMOYLTRANSFERASE"/>
    <property type="match status" value="1"/>
</dbReference>
<evidence type="ECO:0000256" key="1">
    <source>
        <dbReference type="ARBA" id="ARBA00004852"/>
    </source>
</evidence>
<dbReference type="NCBIfam" id="NF002032">
    <property type="entry name" value="PRK00856.1"/>
    <property type="match status" value="1"/>
</dbReference>
<dbReference type="PANTHER" id="PTHR45753">
    <property type="entry name" value="ORNITHINE CARBAMOYLTRANSFERASE, MITOCHONDRIAL"/>
    <property type="match status" value="1"/>
</dbReference>
<comment type="catalytic activity">
    <reaction evidence="7">
        <text>carbamoyl phosphate + L-aspartate = N-carbamoyl-L-aspartate + phosphate + H(+)</text>
        <dbReference type="Rhea" id="RHEA:20013"/>
        <dbReference type="ChEBI" id="CHEBI:15378"/>
        <dbReference type="ChEBI" id="CHEBI:29991"/>
        <dbReference type="ChEBI" id="CHEBI:32814"/>
        <dbReference type="ChEBI" id="CHEBI:43474"/>
        <dbReference type="ChEBI" id="CHEBI:58228"/>
        <dbReference type="EC" id="2.1.3.2"/>
    </reaction>
</comment>
<dbReference type="Gene3D" id="3.40.50.1370">
    <property type="entry name" value="Aspartate/ornithine carbamoyltransferase"/>
    <property type="match status" value="2"/>
</dbReference>
<comment type="caution">
    <text evidence="10">The sequence shown here is derived from an EMBL/GenBank/DDBJ whole genome shotgun (WGS) entry which is preliminary data.</text>
</comment>
<dbReference type="Pfam" id="PF00185">
    <property type="entry name" value="OTCace"/>
    <property type="match status" value="1"/>
</dbReference>
<reference evidence="10" key="1">
    <citation type="journal article" date="2014" name="Front. Microbiol.">
        <title>High frequency of phylogenetically diverse reductive dehalogenase-homologous genes in deep subseafloor sedimentary metagenomes.</title>
        <authorList>
            <person name="Kawai M."/>
            <person name="Futagami T."/>
            <person name="Toyoda A."/>
            <person name="Takaki Y."/>
            <person name="Nishi S."/>
            <person name="Hori S."/>
            <person name="Arai W."/>
            <person name="Tsubouchi T."/>
            <person name="Morono Y."/>
            <person name="Uchiyama I."/>
            <person name="Ito T."/>
            <person name="Fujiyama A."/>
            <person name="Inagaki F."/>
            <person name="Takami H."/>
        </authorList>
    </citation>
    <scope>NUCLEOTIDE SEQUENCE</scope>
    <source>
        <strain evidence="10">Expedition CK06-06</strain>
    </source>
</reference>
<dbReference type="PROSITE" id="PS00097">
    <property type="entry name" value="CARBAMOYLTRANSFERASE"/>
    <property type="match status" value="1"/>
</dbReference>
<dbReference type="InterPro" id="IPR006131">
    <property type="entry name" value="Asp_carbamoyltransf_Asp/Orn-bd"/>
</dbReference>
<dbReference type="HAMAP" id="MF_00001">
    <property type="entry name" value="Asp_carb_tr"/>
    <property type="match status" value="1"/>
</dbReference>
<dbReference type="InterPro" id="IPR006132">
    <property type="entry name" value="Asp/Orn_carbamoyltranf_P-bd"/>
</dbReference>
<comment type="function">
    <text evidence="6">Catalyzes the condensation of carbamoyl phosphate and aspartate to form carbamoyl aspartate and inorganic phosphate, the committed step in the de novo pyrimidine nucleotide biosynthesis pathway.</text>
</comment>
<protein>
    <recommendedName>
        <fullName evidence="3">aspartate carbamoyltransferase</fullName>
        <ecNumber evidence="3">2.1.3.2</ecNumber>
    </recommendedName>
</protein>
<dbReference type="NCBIfam" id="TIGR00670">
    <property type="entry name" value="asp_carb_tr"/>
    <property type="match status" value="1"/>
</dbReference>
<evidence type="ECO:0000256" key="5">
    <source>
        <dbReference type="ARBA" id="ARBA00022975"/>
    </source>
</evidence>
<feature type="domain" description="Aspartate/ornithine carbamoyltransferase carbamoyl-P binding" evidence="9">
    <location>
        <begin position="5"/>
        <end position="145"/>
    </location>
</feature>
<keyword evidence="4" id="KW-0808">Transferase</keyword>
<evidence type="ECO:0000259" key="9">
    <source>
        <dbReference type="Pfam" id="PF02729"/>
    </source>
</evidence>
<dbReference type="AlphaFoldDB" id="X1RSZ7"/>
<feature type="domain" description="Aspartate/ornithine carbamoyltransferase Asp/Orn-binding" evidence="8">
    <location>
        <begin position="152"/>
        <end position="301"/>
    </location>
</feature>
<dbReference type="SUPFAM" id="SSF53671">
    <property type="entry name" value="Aspartate/ornithine carbamoyltransferase"/>
    <property type="match status" value="1"/>
</dbReference>
<dbReference type="InterPro" id="IPR006130">
    <property type="entry name" value="Asp/Orn_carbamoylTrfase"/>
</dbReference>